<dbReference type="AlphaFoldDB" id="A0A2V4UES9"/>
<proteinExistence type="predicted"/>
<evidence type="ECO:0000256" key="2">
    <source>
        <dbReference type="ARBA" id="ARBA00023125"/>
    </source>
</evidence>
<dbReference type="InterPro" id="IPR013762">
    <property type="entry name" value="Integrase-like_cat_sf"/>
</dbReference>
<dbReference type="CDD" id="cd00796">
    <property type="entry name" value="INT_Rci_Hp1_C"/>
    <property type="match status" value="1"/>
</dbReference>
<evidence type="ECO:0000313" key="5">
    <source>
        <dbReference type="EMBL" id="PYE22867.1"/>
    </source>
</evidence>
<dbReference type="InterPro" id="IPR011010">
    <property type="entry name" value="DNA_brk_join_enz"/>
</dbReference>
<dbReference type="PANTHER" id="PTHR30349:SF94">
    <property type="entry name" value="INTEGRASE_RECOMBINASE HI_1414-RELATED"/>
    <property type="match status" value="1"/>
</dbReference>
<accession>A0A2V4UES9</accession>
<organism evidence="5 6">
    <name type="scientific">Paraburkholderia silvatlantica</name>
    <dbReference type="NCBI Taxonomy" id="321895"/>
    <lineage>
        <taxon>Bacteria</taxon>
        <taxon>Pseudomonadati</taxon>
        <taxon>Pseudomonadota</taxon>
        <taxon>Betaproteobacteria</taxon>
        <taxon>Burkholderiales</taxon>
        <taxon>Burkholderiaceae</taxon>
        <taxon>Paraburkholderia</taxon>
    </lineage>
</organism>
<dbReference type="GO" id="GO:0015074">
    <property type="term" value="P:DNA integration"/>
    <property type="evidence" value="ECO:0007669"/>
    <property type="project" value="UniProtKB-KW"/>
</dbReference>
<dbReference type="Gene3D" id="1.10.150.130">
    <property type="match status" value="1"/>
</dbReference>
<evidence type="ECO:0000259" key="4">
    <source>
        <dbReference type="PROSITE" id="PS51898"/>
    </source>
</evidence>
<dbReference type="PROSITE" id="PS51898">
    <property type="entry name" value="TYR_RECOMBINASE"/>
    <property type="match status" value="1"/>
</dbReference>
<evidence type="ECO:0000256" key="3">
    <source>
        <dbReference type="ARBA" id="ARBA00023172"/>
    </source>
</evidence>
<keyword evidence="3" id="KW-0233">DNA recombination</keyword>
<evidence type="ECO:0000256" key="1">
    <source>
        <dbReference type="ARBA" id="ARBA00022908"/>
    </source>
</evidence>
<reference evidence="5 6" key="1">
    <citation type="submission" date="2018-06" db="EMBL/GenBank/DDBJ databases">
        <title>Genomic Encyclopedia of Type Strains, Phase IV (KMG-V): Genome sequencing to study the core and pangenomes of soil and plant-associated prokaryotes.</title>
        <authorList>
            <person name="Whitman W."/>
        </authorList>
    </citation>
    <scope>NUCLEOTIDE SEQUENCE [LARGE SCALE GENOMIC DNA]</scope>
    <source>
        <strain evidence="5 6">SRCL-318</strain>
    </source>
</reference>
<feature type="domain" description="Tyr recombinase" evidence="4">
    <location>
        <begin position="170"/>
        <end position="355"/>
    </location>
</feature>
<dbReference type="Proteomes" id="UP000247772">
    <property type="component" value="Unassembled WGS sequence"/>
</dbReference>
<evidence type="ECO:0000313" key="6">
    <source>
        <dbReference type="Proteomes" id="UP000247772"/>
    </source>
</evidence>
<keyword evidence="1" id="KW-0229">DNA integration</keyword>
<dbReference type="OrthoDB" id="662444at2"/>
<protein>
    <submittedName>
        <fullName evidence="5">Site-specific recombinase XerD</fullName>
    </submittedName>
</protein>
<keyword evidence="2" id="KW-0238">DNA-binding</keyword>
<dbReference type="Gene3D" id="1.10.443.10">
    <property type="entry name" value="Intergrase catalytic core"/>
    <property type="match status" value="1"/>
</dbReference>
<name>A0A2V4UES9_9BURK</name>
<dbReference type="SUPFAM" id="SSF56349">
    <property type="entry name" value="DNA breaking-rejoining enzymes"/>
    <property type="match status" value="1"/>
</dbReference>
<dbReference type="InterPro" id="IPR050090">
    <property type="entry name" value="Tyrosine_recombinase_XerCD"/>
</dbReference>
<dbReference type="InterPro" id="IPR010998">
    <property type="entry name" value="Integrase_recombinase_N"/>
</dbReference>
<dbReference type="GO" id="GO:0006310">
    <property type="term" value="P:DNA recombination"/>
    <property type="evidence" value="ECO:0007669"/>
    <property type="project" value="UniProtKB-KW"/>
</dbReference>
<dbReference type="GO" id="GO:0003677">
    <property type="term" value="F:DNA binding"/>
    <property type="evidence" value="ECO:0007669"/>
    <property type="project" value="UniProtKB-KW"/>
</dbReference>
<dbReference type="PANTHER" id="PTHR30349">
    <property type="entry name" value="PHAGE INTEGRASE-RELATED"/>
    <property type="match status" value="1"/>
</dbReference>
<sequence length="355" mass="40350">MASIIKRSSRGTTKYEAAIRRRGGVSVSKTFSSRREALAWAATIESEIARGVFVDRTSAERNTFGDLLERYQREISPYKKGGSLEILRIQRLLTDPLARIKVATLTGAHIAQYRDRRLAGDMKRKAVSGSTVNRELTLISHVLTIASKEWGVHVHVNPVSQIRRPRENRARTRRLGDDEEKRLLVELEPNREDVARGYGPGGCRGCRNEYMRPIVILAIETAMRRGEILSLRWDDVHLEDRYVRLHDTKNGEARDVPLSSRALQTLAELSAKHRHIGGRVFPVSVEALKQSFVRACERADIADLRFHDLRHEATSRIAERLDNPLELSAVTGHKTVQMLKRYYHPRASDLARKLG</sequence>
<comment type="caution">
    <text evidence="5">The sequence shown here is derived from an EMBL/GenBank/DDBJ whole genome shotgun (WGS) entry which is preliminary data.</text>
</comment>
<dbReference type="RefSeq" id="WP_110855288.1">
    <property type="nucleotide sequence ID" value="NZ_QJSQ01000009.1"/>
</dbReference>
<dbReference type="EMBL" id="QJSQ01000009">
    <property type="protein sequence ID" value="PYE22867.1"/>
    <property type="molecule type" value="Genomic_DNA"/>
</dbReference>
<dbReference type="Pfam" id="PF00589">
    <property type="entry name" value="Phage_integrase"/>
    <property type="match status" value="1"/>
</dbReference>
<dbReference type="InterPro" id="IPR002104">
    <property type="entry name" value="Integrase_catalytic"/>
</dbReference>
<gene>
    <name evidence="5" type="ORF">C7410_109163</name>
</gene>